<dbReference type="Proteomes" id="UP001159179">
    <property type="component" value="Unassembled WGS sequence"/>
</dbReference>
<organism evidence="1 2">
    <name type="scientific">Heyndrickxia oleronia</name>
    <dbReference type="NCBI Taxonomy" id="38875"/>
    <lineage>
        <taxon>Bacteria</taxon>
        <taxon>Bacillati</taxon>
        <taxon>Bacillota</taxon>
        <taxon>Bacilli</taxon>
        <taxon>Bacillales</taxon>
        <taxon>Bacillaceae</taxon>
        <taxon>Heyndrickxia</taxon>
    </lineage>
</organism>
<dbReference type="RefSeq" id="WP_280616010.1">
    <property type="nucleotide sequence ID" value="NZ_JAROYP010000002.1"/>
</dbReference>
<dbReference type="AlphaFoldDB" id="A0AAW6STS1"/>
<reference evidence="1" key="1">
    <citation type="submission" date="2023-03" db="EMBL/GenBank/DDBJ databases">
        <title>Bacterial isolates from washroom surfaces on a university campus.</title>
        <authorList>
            <person name="Holman D.B."/>
            <person name="Gzyl K.E."/>
            <person name="Taheri A.E."/>
        </authorList>
    </citation>
    <scope>NUCLEOTIDE SEQUENCE</scope>
    <source>
        <strain evidence="1">RD03</strain>
    </source>
</reference>
<evidence type="ECO:0000313" key="2">
    <source>
        <dbReference type="Proteomes" id="UP001159179"/>
    </source>
</evidence>
<comment type="caution">
    <text evidence="1">The sequence shown here is derived from an EMBL/GenBank/DDBJ whole genome shotgun (WGS) entry which is preliminary data.</text>
</comment>
<proteinExistence type="predicted"/>
<protein>
    <submittedName>
        <fullName evidence="1">Uncharacterized protein</fullName>
    </submittedName>
</protein>
<sequence length="83" mass="9420">MSDDNKFKSLDELKDSIDMGLDIECFIYGDRYYIGAPKGDLLIALSPDGDGDIYADTDDLLNNHKIKGKPLKDIWKDIEIYSM</sequence>
<dbReference type="EMBL" id="JAROYP010000002">
    <property type="protein sequence ID" value="MDH5160349.1"/>
    <property type="molecule type" value="Genomic_DNA"/>
</dbReference>
<evidence type="ECO:0000313" key="1">
    <source>
        <dbReference type="EMBL" id="MDH5160349.1"/>
    </source>
</evidence>
<name>A0AAW6STS1_9BACI</name>
<accession>A0AAW6STS1</accession>
<gene>
    <name evidence="1" type="ORF">P5X88_05330</name>
</gene>